<comment type="caution">
    <text evidence="2">The sequence shown here is derived from an EMBL/GenBank/DDBJ whole genome shotgun (WGS) entry which is preliminary data.</text>
</comment>
<dbReference type="EMBL" id="CAUYUJ010019159">
    <property type="protein sequence ID" value="CAK0889003.1"/>
    <property type="molecule type" value="Genomic_DNA"/>
</dbReference>
<name>A0ABN9WQL0_9DINO</name>
<protein>
    <submittedName>
        <fullName evidence="2">Uncharacterized protein</fullName>
    </submittedName>
</protein>
<evidence type="ECO:0000313" key="2">
    <source>
        <dbReference type="EMBL" id="CAK0889003.1"/>
    </source>
</evidence>
<gene>
    <name evidence="2" type="ORF">PCOR1329_LOCUS69669</name>
</gene>
<evidence type="ECO:0000313" key="3">
    <source>
        <dbReference type="Proteomes" id="UP001189429"/>
    </source>
</evidence>
<dbReference type="Proteomes" id="UP001189429">
    <property type="component" value="Unassembled WGS sequence"/>
</dbReference>
<evidence type="ECO:0000256" key="1">
    <source>
        <dbReference type="SAM" id="MobiDB-lite"/>
    </source>
</evidence>
<organism evidence="2 3">
    <name type="scientific">Prorocentrum cordatum</name>
    <dbReference type="NCBI Taxonomy" id="2364126"/>
    <lineage>
        <taxon>Eukaryota</taxon>
        <taxon>Sar</taxon>
        <taxon>Alveolata</taxon>
        <taxon>Dinophyceae</taxon>
        <taxon>Prorocentrales</taxon>
        <taxon>Prorocentraceae</taxon>
        <taxon>Prorocentrum</taxon>
    </lineage>
</organism>
<accession>A0ABN9WQL0</accession>
<feature type="region of interest" description="Disordered" evidence="1">
    <location>
        <begin position="319"/>
        <end position="338"/>
    </location>
</feature>
<sequence length="358" mass="38373">MAALPTSAEMIGLDLSGVARATGGGMRCASSVCRARACGRRCKGLRLFLTGWESPGISVGKHRAGGAQSEKASASSVRYSGRSRRGLGCGALLQLAECNGLKLASLVLSKVALHRAGRHLKLPFVLDLPLVPTCSDAAGPRCQVVLSSTWRMPRHTRRARQVEAALSRHLGRYFTFDARTAIRDDSTPELRLQCIGDFAAEHCKKAPWLKKLRLLVLEDFHTTPFGAWRCGGQQMGSAGAVERHLRSRVPACVDASARLVHTYDEWTTDGGLFVQLGCGLTRVHFDRALDFLGALGDSGKAGVPRVPVAAKKDGVEVADADTHPATRKAQPPRESPDWAKMSDALAQAFLRSGIACVG</sequence>
<reference evidence="2" key="1">
    <citation type="submission" date="2023-10" db="EMBL/GenBank/DDBJ databases">
        <authorList>
            <person name="Chen Y."/>
            <person name="Shah S."/>
            <person name="Dougan E. K."/>
            <person name="Thang M."/>
            <person name="Chan C."/>
        </authorList>
    </citation>
    <scope>NUCLEOTIDE SEQUENCE [LARGE SCALE GENOMIC DNA]</scope>
</reference>
<proteinExistence type="predicted"/>
<keyword evidence="3" id="KW-1185">Reference proteome</keyword>